<reference evidence="2 3" key="1">
    <citation type="submission" date="2016-11" db="EMBL/GenBank/DDBJ databases">
        <title>Paenibacillus species isolates.</title>
        <authorList>
            <person name="Beno S.M."/>
        </authorList>
    </citation>
    <scope>NUCLEOTIDE SEQUENCE [LARGE SCALE GENOMIC DNA]</scope>
    <source>
        <strain evidence="2 3">FSL H7-0433</strain>
    </source>
</reference>
<name>A0ABX3GDH2_9BACL</name>
<feature type="domain" description="SLH" evidence="1">
    <location>
        <begin position="44"/>
        <end position="100"/>
    </location>
</feature>
<dbReference type="InterPro" id="IPR051465">
    <property type="entry name" value="Cell_Envelope_Struct_Comp"/>
</dbReference>
<accession>A0ABX3GDH2</accession>
<evidence type="ECO:0000259" key="1">
    <source>
        <dbReference type="PROSITE" id="PS51272"/>
    </source>
</evidence>
<proteinExistence type="predicted"/>
<feature type="domain" description="SLH" evidence="1">
    <location>
        <begin position="1"/>
        <end position="39"/>
    </location>
</feature>
<dbReference type="PROSITE" id="PS51272">
    <property type="entry name" value="SLH"/>
    <property type="match status" value="2"/>
</dbReference>
<protein>
    <recommendedName>
        <fullName evidence="1">SLH domain-containing protein</fullName>
    </recommendedName>
</protein>
<dbReference type="InterPro" id="IPR001119">
    <property type="entry name" value="SLH_dom"/>
</dbReference>
<sequence length="100" mass="10678">MINGVGNGKFDPNRAITREEMAIIVSNTLKKFKGKSVSDTNAALANFKDQATIAAYGKEAVALLTQEGIVQGLTAETFGPKNIANRAQAAVIIDRMLKLN</sequence>
<evidence type="ECO:0000313" key="2">
    <source>
        <dbReference type="EMBL" id="OMD05289.1"/>
    </source>
</evidence>
<organism evidence="2 3">
    <name type="scientific">Paenibacillus odorifer</name>
    <dbReference type="NCBI Taxonomy" id="189426"/>
    <lineage>
        <taxon>Bacteria</taxon>
        <taxon>Bacillati</taxon>
        <taxon>Bacillota</taxon>
        <taxon>Bacilli</taxon>
        <taxon>Bacillales</taxon>
        <taxon>Paenibacillaceae</taxon>
        <taxon>Paenibacillus</taxon>
    </lineage>
</organism>
<dbReference type="PANTHER" id="PTHR43308">
    <property type="entry name" value="OUTER MEMBRANE PROTEIN ALPHA-RELATED"/>
    <property type="match status" value="1"/>
</dbReference>
<comment type="caution">
    <text evidence="2">The sequence shown here is derived from an EMBL/GenBank/DDBJ whole genome shotgun (WGS) entry which is preliminary data.</text>
</comment>
<evidence type="ECO:0000313" key="3">
    <source>
        <dbReference type="Proteomes" id="UP000187158"/>
    </source>
</evidence>
<keyword evidence="3" id="KW-1185">Reference proteome</keyword>
<dbReference type="PANTHER" id="PTHR43308:SF5">
    <property type="entry name" value="S-LAYER PROTEIN _ PEPTIDOGLYCAN ENDO-BETA-N-ACETYLGLUCOSAMINIDASE"/>
    <property type="match status" value="1"/>
</dbReference>
<dbReference type="Pfam" id="PF00395">
    <property type="entry name" value="SLH"/>
    <property type="match status" value="2"/>
</dbReference>
<dbReference type="EMBL" id="MPVP01000469">
    <property type="protein sequence ID" value="OMD05289.1"/>
    <property type="molecule type" value="Genomic_DNA"/>
</dbReference>
<gene>
    <name evidence="2" type="ORF">BSO21_31540</name>
</gene>
<dbReference type="Proteomes" id="UP000187158">
    <property type="component" value="Unassembled WGS sequence"/>
</dbReference>